<proteinExistence type="predicted"/>
<dbReference type="Proteomes" id="UP000195607">
    <property type="component" value="Chromosome I"/>
</dbReference>
<organism evidence="10 11">
    <name type="scientific">Cuniculiplasma divulgatum</name>
    <dbReference type="NCBI Taxonomy" id="1673428"/>
    <lineage>
        <taxon>Archaea</taxon>
        <taxon>Methanobacteriati</taxon>
        <taxon>Thermoplasmatota</taxon>
        <taxon>Thermoplasmata</taxon>
        <taxon>Thermoplasmatales</taxon>
        <taxon>Cuniculiplasmataceae</taxon>
        <taxon>Cuniculiplasma</taxon>
    </lineage>
</organism>
<dbReference type="PANTHER" id="PTHR43297">
    <property type="entry name" value="OLIGOPEPTIDE TRANSPORT ATP-BINDING PROTEIN APPD"/>
    <property type="match status" value="1"/>
</dbReference>
<dbReference type="Gene3D" id="3.40.50.300">
    <property type="entry name" value="P-loop containing nucleotide triphosphate hydrolases"/>
    <property type="match status" value="1"/>
</dbReference>
<keyword evidence="4" id="KW-0997">Cell inner membrane</keyword>
<dbReference type="PROSITE" id="PS50893">
    <property type="entry name" value="ABC_TRANSPORTER_2"/>
    <property type="match status" value="1"/>
</dbReference>
<evidence type="ECO:0000256" key="2">
    <source>
        <dbReference type="ARBA" id="ARBA00022448"/>
    </source>
</evidence>
<evidence type="ECO:0000259" key="9">
    <source>
        <dbReference type="PROSITE" id="PS50893"/>
    </source>
</evidence>
<evidence type="ECO:0000256" key="7">
    <source>
        <dbReference type="ARBA" id="ARBA00022967"/>
    </source>
</evidence>
<dbReference type="CDD" id="cd03257">
    <property type="entry name" value="ABC_NikE_OppD_transporters"/>
    <property type="match status" value="1"/>
</dbReference>
<dbReference type="RefSeq" id="WP_148689793.1">
    <property type="nucleotide sequence ID" value="NZ_LT671858.1"/>
</dbReference>
<dbReference type="Pfam" id="PF08352">
    <property type="entry name" value="oligo_HPY"/>
    <property type="match status" value="1"/>
</dbReference>
<dbReference type="InterPro" id="IPR013563">
    <property type="entry name" value="Oligopep_ABC_C"/>
</dbReference>
<dbReference type="SUPFAM" id="SSF52540">
    <property type="entry name" value="P-loop containing nucleoside triphosphate hydrolases"/>
    <property type="match status" value="1"/>
</dbReference>
<evidence type="ECO:0000256" key="5">
    <source>
        <dbReference type="ARBA" id="ARBA00022741"/>
    </source>
</evidence>
<gene>
    <name evidence="10" type="ORF">CSP5_1070</name>
</gene>
<dbReference type="Pfam" id="PF00005">
    <property type="entry name" value="ABC_tran"/>
    <property type="match status" value="1"/>
</dbReference>
<dbReference type="GeneID" id="41588330"/>
<keyword evidence="6" id="KW-0067">ATP-binding</keyword>
<keyword evidence="8" id="KW-0472">Membrane</keyword>
<protein>
    <submittedName>
        <fullName evidence="10">PepT family ABC transporter ATPase</fullName>
    </submittedName>
</protein>
<dbReference type="NCBIfam" id="TIGR01727">
    <property type="entry name" value="oligo_HPY"/>
    <property type="match status" value="1"/>
</dbReference>
<dbReference type="InterPro" id="IPR003439">
    <property type="entry name" value="ABC_transporter-like_ATP-bd"/>
</dbReference>
<evidence type="ECO:0000256" key="6">
    <source>
        <dbReference type="ARBA" id="ARBA00022840"/>
    </source>
</evidence>
<dbReference type="AlphaFoldDB" id="A0A1N5UQB3"/>
<dbReference type="InterPro" id="IPR027417">
    <property type="entry name" value="P-loop_NTPase"/>
</dbReference>
<evidence type="ECO:0000256" key="3">
    <source>
        <dbReference type="ARBA" id="ARBA00022475"/>
    </source>
</evidence>
<name>A0A1N5UQB3_9ARCH</name>
<dbReference type="InterPro" id="IPR050388">
    <property type="entry name" value="ABC_Ni/Peptide_Import"/>
</dbReference>
<evidence type="ECO:0000256" key="4">
    <source>
        <dbReference type="ARBA" id="ARBA00022519"/>
    </source>
</evidence>
<dbReference type="EMBL" id="LT671858">
    <property type="protein sequence ID" value="SIM62790.1"/>
    <property type="molecule type" value="Genomic_DNA"/>
</dbReference>
<keyword evidence="7" id="KW-1278">Translocase</keyword>
<reference evidence="10 11" key="1">
    <citation type="submission" date="2016-04" db="EMBL/GenBank/DDBJ databases">
        <authorList>
            <person name="Evans L.H."/>
            <person name="Alamgir A."/>
            <person name="Owens N."/>
            <person name="Weber N.D."/>
            <person name="Virtaneva K."/>
            <person name="Barbian K."/>
            <person name="Babar A."/>
            <person name="Rosenke K."/>
        </authorList>
    </citation>
    <scope>NUCLEOTIDE SEQUENCE [LARGE SCALE GENOMIC DNA]</scope>
    <source>
        <strain evidence="11">S5(T) (JCM 30642 \VKM B-2941)</strain>
    </source>
</reference>
<dbReference type="GO" id="GO:0016887">
    <property type="term" value="F:ATP hydrolysis activity"/>
    <property type="evidence" value="ECO:0007669"/>
    <property type="project" value="InterPro"/>
</dbReference>
<accession>A0A1N5UQB3</accession>
<comment type="subcellular location">
    <subcellularLocation>
        <location evidence="1">Cell membrane</location>
        <topology evidence="1">Peripheral membrane protein</topology>
    </subcellularLocation>
</comment>
<dbReference type="FunFam" id="3.40.50.300:FF:000016">
    <property type="entry name" value="Oligopeptide ABC transporter ATP-binding component"/>
    <property type="match status" value="1"/>
</dbReference>
<evidence type="ECO:0000256" key="1">
    <source>
        <dbReference type="ARBA" id="ARBA00004202"/>
    </source>
</evidence>
<keyword evidence="2" id="KW-0813">Transport</keyword>
<feature type="domain" description="ABC transporter" evidence="9">
    <location>
        <begin position="3"/>
        <end position="257"/>
    </location>
</feature>
<keyword evidence="3" id="KW-1003">Cell membrane</keyword>
<dbReference type="InterPro" id="IPR003593">
    <property type="entry name" value="AAA+_ATPase"/>
</dbReference>
<dbReference type="PANTHER" id="PTHR43297:SF14">
    <property type="entry name" value="ATPASE AAA-TYPE CORE DOMAIN-CONTAINING PROTEIN"/>
    <property type="match status" value="1"/>
</dbReference>
<evidence type="ECO:0000256" key="8">
    <source>
        <dbReference type="ARBA" id="ARBA00023136"/>
    </source>
</evidence>
<dbReference type="GO" id="GO:0005886">
    <property type="term" value="C:plasma membrane"/>
    <property type="evidence" value="ECO:0007669"/>
    <property type="project" value="UniProtKB-SubCell"/>
</dbReference>
<dbReference type="GO" id="GO:0015833">
    <property type="term" value="P:peptide transport"/>
    <property type="evidence" value="ECO:0007669"/>
    <property type="project" value="InterPro"/>
</dbReference>
<evidence type="ECO:0000313" key="11">
    <source>
        <dbReference type="Proteomes" id="UP000195607"/>
    </source>
</evidence>
<dbReference type="SMART" id="SM00382">
    <property type="entry name" value="AAA"/>
    <property type="match status" value="1"/>
</dbReference>
<dbReference type="GO" id="GO:0005524">
    <property type="term" value="F:ATP binding"/>
    <property type="evidence" value="ECO:0007669"/>
    <property type="project" value="UniProtKB-KW"/>
</dbReference>
<sequence>MLLEVNNLKVSYKTINGISTVLEDFSLKMEEGQIISIVGESGSGKSTLGQAVTKLLPMSGVVSGEILFENRDVVKLTEDQMTIYRGTSVFMIFQNPLNSLNPVKRVGYQLIEAIRIRSQRKNENLSENDMHKEAVETLKIMRLPDPEEIMKRYPHELSGGQVQRVVISMAIILKPRLLIADEPTTALDVTIQAQVINLLKQLNKEFKMSIIFITHDLSLAYVLSDRILVMYAGRIAENSPAENIVKKPLHPYTEGLLRSVPSNYKSSGELYSIPGSPPSFFDMPTGCRFNPRCNKVFDKCRKEEPKLINYQQDIMVRCWLYE</sequence>
<keyword evidence="5" id="KW-0547">Nucleotide-binding</keyword>
<evidence type="ECO:0000313" key="10">
    <source>
        <dbReference type="EMBL" id="SIM62790.1"/>
    </source>
</evidence>